<dbReference type="SUPFAM" id="SSF56112">
    <property type="entry name" value="Protein kinase-like (PK-like)"/>
    <property type="match status" value="1"/>
</dbReference>
<dbReference type="Pfam" id="PF23213">
    <property type="entry name" value="DUF7065"/>
    <property type="match status" value="1"/>
</dbReference>
<feature type="region of interest" description="Disordered" evidence="1">
    <location>
        <begin position="349"/>
        <end position="373"/>
    </location>
</feature>
<gene>
    <name evidence="3" type="ORF">NBH00_21200</name>
</gene>
<dbReference type="PANTHER" id="PTHR11012">
    <property type="entry name" value="PROTEIN KINASE-LIKE DOMAIN-CONTAINING"/>
    <property type="match status" value="1"/>
</dbReference>
<dbReference type="InterPro" id="IPR011009">
    <property type="entry name" value="Kinase-like_dom_sf"/>
</dbReference>
<evidence type="ECO:0000313" key="4">
    <source>
        <dbReference type="Proteomes" id="UP001056035"/>
    </source>
</evidence>
<dbReference type="InterPro" id="IPR015897">
    <property type="entry name" value="CHK_kinase-like"/>
</dbReference>
<dbReference type="EMBL" id="CP098502">
    <property type="protein sequence ID" value="UTI63849.1"/>
    <property type="molecule type" value="Genomic_DNA"/>
</dbReference>
<reference evidence="3 4" key="1">
    <citation type="submission" date="2022-06" db="EMBL/GenBank/DDBJ databases">
        <title>Paraconexibacter antarcticus.</title>
        <authorList>
            <person name="Kim C.S."/>
        </authorList>
    </citation>
    <scope>NUCLEOTIDE SEQUENCE [LARGE SCALE GENOMIC DNA]</scope>
    <source>
        <strain evidence="3 4">02-257</strain>
    </source>
</reference>
<evidence type="ECO:0000313" key="3">
    <source>
        <dbReference type="EMBL" id="UTI63849.1"/>
    </source>
</evidence>
<dbReference type="RefSeq" id="WP_254570570.1">
    <property type="nucleotide sequence ID" value="NZ_CP098502.1"/>
</dbReference>
<proteinExistence type="predicted"/>
<dbReference type="Pfam" id="PF01636">
    <property type="entry name" value="APH"/>
    <property type="match status" value="1"/>
</dbReference>
<accession>A0ABY5DTH9</accession>
<protein>
    <submittedName>
        <fullName evidence="3">Phosphotransferase</fullName>
    </submittedName>
</protein>
<organism evidence="3 4">
    <name type="scientific">Paraconexibacter antarcticus</name>
    <dbReference type="NCBI Taxonomy" id="2949664"/>
    <lineage>
        <taxon>Bacteria</taxon>
        <taxon>Bacillati</taxon>
        <taxon>Actinomycetota</taxon>
        <taxon>Thermoleophilia</taxon>
        <taxon>Solirubrobacterales</taxon>
        <taxon>Paraconexibacteraceae</taxon>
        <taxon>Paraconexibacter</taxon>
    </lineage>
</organism>
<dbReference type="InterPro" id="IPR055493">
    <property type="entry name" value="DUF7065"/>
</dbReference>
<evidence type="ECO:0000259" key="2">
    <source>
        <dbReference type="SMART" id="SM00587"/>
    </source>
</evidence>
<dbReference type="SMART" id="SM00587">
    <property type="entry name" value="CHK"/>
    <property type="match status" value="1"/>
</dbReference>
<feature type="domain" description="CHK kinase-like" evidence="2">
    <location>
        <begin position="117"/>
        <end position="287"/>
    </location>
</feature>
<dbReference type="PANTHER" id="PTHR11012:SF30">
    <property type="entry name" value="PROTEIN KINASE-LIKE DOMAIN-CONTAINING"/>
    <property type="match status" value="1"/>
</dbReference>
<dbReference type="Gene3D" id="3.90.1200.10">
    <property type="match status" value="1"/>
</dbReference>
<dbReference type="Proteomes" id="UP001056035">
    <property type="component" value="Chromosome"/>
</dbReference>
<dbReference type="SUPFAM" id="SSF159245">
    <property type="entry name" value="AttH-like"/>
    <property type="match status" value="1"/>
</dbReference>
<dbReference type="InterPro" id="IPR002575">
    <property type="entry name" value="Aminoglycoside_PTrfase"/>
</dbReference>
<keyword evidence="4" id="KW-1185">Reference proteome</keyword>
<name>A0ABY5DTH9_9ACTN</name>
<sequence length="663" mass="72017">MSSTLPVPVVRVPDDITASWLGEVLGQDGLRLDAVEAIGTGQMSQSHRVSFTRADGTPGTVVVKLASASAESRATGVGMRAYWREVSFYRGIASRIPQGLPACHHAAYDEAEGWFTLVLEDIAGAEQGDQIAGCDIETARLAIRTLARVHAPVLGDLHAGTVDYLNQPNPLNQALTNAVLPGFLERYAGRIAPEHADVCRRFAAVVDAWMADQRPPLGLVHGDYRLDNLLFADGACTVVDWQTVSWGPALYDLAYFIAGAFEPDVRREHERELVRLYHSELVAHGVTGLDEEHCWDEYRRQAFGGILMTIVASMVVERTDRGDDMFMAWLARNGEMILDLGSLELLPEEGAAPPAPLQPEAADDTGRHEPGAEATWNESWYFDAVSDDGQLGMYTRLGRVPNQGVALFTAAIVGPGRPSIMLVDVGAPLPDIADDAQVIDISGLRAEQHCEEPLRRFRVVVSGTAQAHEDPAAPLRGEEGTPVDVAFDLTWETDGVPYLWRQTSRYEIPCRVSGTIRVGDEEIAFAGVGQRDHSWGSRDWFATDWMWSGLHLEDGTHTHAVGIPTMPGFGVGYAQKDGVVEEVTALTATEEVGDDGLITSARITGAPAAVDVEVEPVAFGALLLTAPDGRTSHFPRAMCRVRTTDGRAGTGWIEWNRNQRADG</sequence>
<dbReference type="InterPro" id="IPR055492">
    <property type="entry name" value="DUF7064"/>
</dbReference>
<dbReference type="Pfam" id="PF23212">
    <property type="entry name" value="DUF7064"/>
    <property type="match status" value="1"/>
</dbReference>
<evidence type="ECO:0000256" key="1">
    <source>
        <dbReference type="SAM" id="MobiDB-lite"/>
    </source>
</evidence>